<evidence type="ECO:0000313" key="1">
    <source>
        <dbReference type="EMBL" id="KAJ8115018.1"/>
    </source>
</evidence>
<evidence type="ECO:0000313" key="2">
    <source>
        <dbReference type="Proteomes" id="UP001153331"/>
    </source>
</evidence>
<dbReference type="EMBL" id="JAPHNI010000162">
    <property type="protein sequence ID" value="KAJ8115018.1"/>
    <property type="molecule type" value="Genomic_DNA"/>
</dbReference>
<sequence>MINESLPPDVQAARRSRMNSDIVKLCIRPRDPRTRSFAQGIGLYTHVAGSKASPNPPHLKFAEKANRKIELLPLGGPKRVQRSKFREARDKDLDAVYTELQNAVNAEEKNWSGQNDDELDEGEVSSLDALREKYGKYGDANAPAPATVARQQDGKEGDTQRVSAAKSDSNSEATKQKRVSFAPQSEPRRQGTGSGVMPHNTPGSDRRGTAAANNNYHIDRDPRRLGR</sequence>
<comment type="caution">
    <text evidence="1">The sequence shown here is derived from an EMBL/GenBank/DDBJ whole genome shotgun (WGS) entry which is preliminary data.</text>
</comment>
<dbReference type="Proteomes" id="UP001153331">
    <property type="component" value="Unassembled WGS sequence"/>
</dbReference>
<proteinExistence type="predicted"/>
<reference evidence="1" key="1">
    <citation type="submission" date="2022-11" db="EMBL/GenBank/DDBJ databases">
        <title>Genome Sequence of Boeremia exigua.</title>
        <authorList>
            <person name="Buettner E."/>
        </authorList>
    </citation>
    <scope>NUCLEOTIDE SEQUENCE</scope>
    <source>
        <strain evidence="1">CU02</strain>
    </source>
</reference>
<keyword evidence="2" id="KW-1185">Reference proteome</keyword>
<gene>
    <name evidence="1" type="ORF">OPT61_g3235</name>
</gene>
<name>A0ACC2IIQ5_9PLEO</name>
<protein>
    <submittedName>
        <fullName evidence="1">Uncharacterized protein</fullName>
    </submittedName>
</protein>
<organism evidence="1 2">
    <name type="scientific">Boeremia exigua</name>
    <dbReference type="NCBI Taxonomy" id="749465"/>
    <lineage>
        <taxon>Eukaryota</taxon>
        <taxon>Fungi</taxon>
        <taxon>Dikarya</taxon>
        <taxon>Ascomycota</taxon>
        <taxon>Pezizomycotina</taxon>
        <taxon>Dothideomycetes</taxon>
        <taxon>Pleosporomycetidae</taxon>
        <taxon>Pleosporales</taxon>
        <taxon>Pleosporineae</taxon>
        <taxon>Didymellaceae</taxon>
        <taxon>Boeremia</taxon>
    </lineage>
</organism>
<accession>A0ACC2IIQ5</accession>